<dbReference type="PANTHER" id="PTHR13809">
    <property type="entry name" value="GUANINE NUCLEOTIDE-BINDING PROTEIN GAMMA SUBUNIT"/>
    <property type="match status" value="1"/>
</dbReference>
<organism evidence="11 12">
    <name type="scientific">Phasianus colchicus</name>
    <name type="common">Common pheasant</name>
    <dbReference type="NCBI Taxonomy" id="9054"/>
    <lineage>
        <taxon>Eukaryota</taxon>
        <taxon>Metazoa</taxon>
        <taxon>Chordata</taxon>
        <taxon>Craniata</taxon>
        <taxon>Vertebrata</taxon>
        <taxon>Euteleostomi</taxon>
        <taxon>Archelosauria</taxon>
        <taxon>Archosauria</taxon>
        <taxon>Dinosauria</taxon>
        <taxon>Saurischia</taxon>
        <taxon>Theropoda</taxon>
        <taxon>Coelurosauria</taxon>
        <taxon>Aves</taxon>
        <taxon>Neognathae</taxon>
        <taxon>Galloanserae</taxon>
        <taxon>Galliformes</taxon>
        <taxon>Phasianidae</taxon>
        <taxon>Phasianinae</taxon>
        <taxon>Phasianus</taxon>
    </lineage>
</organism>
<dbReference type="SUPFAM" id="SSF48670">
    <property type="entry name" value="Transducin (heterotrimeric G protein), gamma chain"/>
    <property type="match status" value="1"/>
</dbReference>
<evidence type="ECO:0000256" key="6">
    <source>
        <dbReference type="ARBA" id="ARBA00023224"/>
    </source>
</evidence>
<evidence type="ECO:0000256" key="8">
    <source>
        <dbReference type="ARBA" id="ARBA00023289"/>
    </source>
</evidence>
<comment type="function">
    <text evidence="9">Guanine nucleotide-binding proteins (G proteins) are involved as a modulator or transducer in various transmembrane signaling systems. The beta and gamma chains are required for the GTPase activity, for replacement of GDP by GTP, and for G protein-effector interaction.</text>
</comment>
<dbReference type="GO" id="GO:0005834">
    <property type="term" value="C:heterotrimeric G-protein complex"/>
    <property type="evidence" value="ECO:0007669"/>
    <property type="project" value="InterPro"/>
</dbReference>
<proteinExistence type="inferred from homology"/>
<dbReference type="SMART" id="SM00224">
    <property type="entry name" value="GGL"/>
    <property type="match status" value="1"/>
</dbReference>
<protein>
    <recommendedName>
        <fullName evidence="9">Guanine nucleotide-binding protein subunit gamma</fullName>
    </recommendedName>
</protein>
<dbReference type="InterPro" id="IPR001770">
    <property type="entry name" value="G-protein_gamma"/>
</dbReference>
<dbReference type="GO" id="GO:0031681">
    <property type="term" value="F:G-protein beta-subunit binding"/>
    <property type="evidence" value="ECO:0007669"/>
    <property type="project" value="InterPro"/>
</dbReference>
<comment type="similarity">
    <text evidence="2 9">Belongs to the G protein gamma family.</text>
</comment>
<dbReference type="AlphaFoldDB" id="A0A669QX49"/>
<dbReference type="Gene3D" id="4.10.260.10">
    <property type="entry name" value="Transducin (heterotrimeric G protein), gamma chain"/>
    <property type="match status" value="1"/>
</dbReference>
<sequence>MVKKFRNLVRTIGDRWMVGPGDLVGLFHPWCFCDSVKCFLMFSLSLPSAASRRCHASSYRFFGRRDRCNGISEEKSRSGWQMKIITRGSLLGAERQRPLPRAAPAVPAEPCRAVPSRADPRRPVPACPVMSSAGSLSNMQRLVEQLKLEAAVERIKVSQAAAELQQYCMQNACKDALLVGVPAGSNPFREPRSCTLL</sequence>
<keyword evidence="5 9" id="KW-0472">Membrane</keyword>
<evidence type="ECO:0000313" key="11">
    <source>
        <dbReference type="Ensembl" id="ENSPCLP00000018766.1"/>
    </source>
</evidence>
<keyword evidence="3 9" id="KW-1003">Cell membrane</keyword>
<keyword evidence="4" id="KW-0488">Methylation</keyword>
<keyword evidence="8" id="KW-0636">Prenylation</keyword>
<dbReference type="SMART" id="SM01224">
    <property type="entry name" value="G_gamma"/>
    <property type="match status" value="1"/>
</dbReference>
<evidence type="ECO:0000259" key="10">
    <source>
        <dbReference type="PROSITE" id="PS50058"/>
    </source>
</evidence>
<evidence type="ECO:0000313" key="12">
    <source>
        <dbReference type="Proteomes" id="UP000472261"/>
    </source>
</evidence>
<reference evidence="11" key="2">
    <citation type="submission" date="2025-09" db="UniProtKB">
        <authorList>
            <consortium name="Ensembl"/>
        </authorList>
    </citation>
    <scope>IDENTIFICATION</scope>
</reference>
<dbReference type="CDD" id="cd00068">
    <property type="entry name" value="GGL"/>
    <property type="match status" value="1"/>
</dbReference>
<comment type="subunit">
    <text evidence="9">G proteins are composed of 3 units; alpha, beta and gamma.</text>
</comment>
<evidence type="ECO:0000256" key="4">
    <source>
        <dbReference type="ARBA" id="ARBA00022481"/>
    </source>
</evidence>
<accession>A0A669QX49</accession>
<dbReference type="FunFam" id="4.10.260.10:FF:000001">
    <property type="entry name" value="Guanine nucleotide-binding protein subunit gamma"/>
    <property type="match status" value="1"/>
</dbReference>
<evidence type="ECO:0000256" key="3">
    <source>
        <dbReference type="ARBA" id="ARBA00022475"/>
    </source>
</evidence>
<evidence type="ECO:0000256" key="1">
    <source>
        <dbReference type="ARBA" id="ARBA00004342"/>
    </source>
</evidence>
<dbReference type="Pfam" id="PF00631">
    <property type="entry name" value="G-gamma"/>
    <property type="match status" value="1"/>
</dbReference>
<dbReference type="PRINTS" id="PR00321">
    <property type="entry name" value="GPROTEING"/>
</dbReference>
<keyword evidence="12" id="KW-1185">Reference proteome</keyword>
<dbReference type="Ensembl" id="ENSPCLT00000025027.1">
    <property type="protein sequence ID" value="ENSPCLP00000018766.1"/>
    <property type="gene ID" value="ENSPCLG00000015749.1"/>
</dbReference>
<reference evidence="11" key="1">
    <citation type="submission" date="2025-08" db="UniProtKB">
        <authorList>
            <consortium name="Ensembl"/>
        </authorList>
    </citation>
    <scope>IDENTIFICATION</scope>
</reference>
<feature type="domain" description="G protein gamma" evidence="10">
    <location>
        <begin position="132"/>
        <end position="197"/>
    </location>
</feature>
<keyword evidence="6 9" id="KW-0807">Transducer</keyword>
<dbReference type="InterPro" id="IPR036284">
    <property type="entry name" value="GGL_sf"/>
</dbReference>
<name>A0A669QX49_PHACC</name>
<comment type="subcellular location">
    <subcellularLocation>
        <location evidence="1 9">Cell membrane</location>
        <topology evidence="1 9">Lipid-anchor</topology>
        <orientation evidence="1 9">Cytoplasmic side</orientation>
    </subcellularLocation>
</comment>
<evidence type="ECO:0000256" key="2">
    <source>
        <dbReference type="ARBA" id="ARBA00007431"/>
    </source>
</evidence>
<dbReference type="GO" id="GO:0007186">
    <property type="term" value="P:G protein-coupled receptor signaling pathway"/>
    <property type="evidence" value="ECO:0007669"/>
    <property type="project" value="InterPro"/>
</dbReference>
<evidence type="ECO:0000256" key="5">
    <source>
        <dbReference type="ARBA" id="ARBA00023136"/>
    </source>
</evidence>
<keyword evidence="7 9" id="KW-0449">Lipoprotein</keyword>
<evidence type="ECO:0000256" key="9">
    <source>
        <dbReference type="RuleBase" id="RU004973"/>
    </source>
</evidence>
<evidence type="ECO:0000256" key="7">
    <source>
        <dbReference type="ARBA" id="ARBA00023288"/>
    </source>
</evidence>
<dbReference type="Proteomes" id="UP000472261">
    <property type="component" value="Unplaced"/>
</dbReference>
<dbReference type="PROSITE" id="PS50058">
    <property type="entry name" value="G_PROTEIN_GAMMA"/>
    <property type="match status" value="1"/>
</dbReference>
<dbReference type="InterPro" id="IPR015898">
    <property type="entry name" value="G-protein_gamma-like_dom"/>
</dbReference>